<feature type="domain" description="Concentrative nucleoside transporter C-terminal" evidence="9">
    <location>
        <begin position="203"/>
        <end position="411"/>
    </location>
</feature>
<evidence type="ECO:0000256" key="6">
    <source>
        <dbReference type="ARBA" id="ARBA00023136"/>
    </source>
</evidence>
<comment type="similarity">
    <text evidence="2">Belongs to the concentrative nucleoside transporter (CNT) (TC 2.A.41) family.</text>
</comment>
<evidence type="ECO:0000256" key="1">
    <source>
        <dbReference type="ARBA" id="ARBA00004651"/>
    </source>
</evidence>
<dbReference type="GO" id="GO:0005886">
    <property type="term" value="C:plasma membrane"/>
    <property type="evidence" value="ECO:0007669"/>
    <property type="project" value="UniProtKB-SubCell"/>
</dbReference>
<dbReference type="Pfam" id="PF07670">
    <property type="entry name" value="Gate"/>
    <property type="match status" value="1"/>
</dbReference>
<dbReference type="InterPro" id="IPR011642">
    <property type="entry name" value="Gate_dom"/>
</dbReference>
<feature type="transmembrane region" description="Helical" evidence="7">
    <location>
        <begin position="260"/>
        <end position="285"/>
    </location>
</feature>
<evidence type="ECO:0000256" key="5">
    <source>
        <dbReference type="ARBA" id="ARBA00022989"/>
    </source>
</evidence>
<evidence type="ECO:0000259" key="10">
    <source>
        <dbReference type="Pfam" id="PF07670"/>
    </source>
</evidence>
<evidence type="ECO:0000256" key="7">
    <source>
        <dbReference type="SAM" id="Phobius"/>
    </source>
</evidence>
<feature type="transmembrane region" description="Helical" evidence="7">
    <location>
        <begin position="197"/>
        <end position="218"/>
    </location>
</feature>
<dbReference type="PANTHER" id="PTHR10590">
    <property type="entry name" value="SODIUM/NUCLEOSIDE COTRANSPORTER"/>
    <property type="match status" value="1"/>
</dbReference>
<dbReference type="InterPro" id="IPR002668">
    <property type="entry name" value="CNT_N_dom"/>
</dbReference>
<evidence type="ECO:0000256" key="2">
    <source>
        <dbReference type="ARBA" id="ARBA00009033"/>
    </source>
</evidence>
<accession>A0A7C0VAJ8</accession>
<evidence type="ECO:0000313" key="11">
    <source>
        <dbReference type="EMBL" id="HDI83056.1"/>
    </source>
</evidence>
<feature type="domain" description="Nucleoside transporter/FeoB GTPase Gate" evidence="10">
    <location>
        <begin position="97"/>
        <end position="193"/>
    </location>
</feature>
<evidence type="ECO:0000256" key="3">
    <source>
        <dbReference type="ARBA" id="ARBA00022475"/>
    </source>
</evidence>
<name>A0A7C0VAJ8_UNCW3</name>
<keyword evidence="4 7" id="KW-0812">Transmembrane</keyword>
<sequence length="421" mass="45754">MYNLVSFLGIFILMLFAWLISNNKKIINYRLIIWGIGLQLFIAGFVFLFPAGTKFFMWLNTAVVKLLDAASSGSRFIFGRLALPPGEKESLGFILAFQAFPTIIFFSALMGILYFYGIMQWIIKGFAYVFTRFMRVSGAESLCAASNIFVGIESALTIKPFLRNMTDSELHTVLTAGMATVASNVLALYIFTLKDLFPGIAGHLISASLLSAPAALVISKLVYPEKGKPETLGIHVEPHYERETNIFEAIINSSMEGVKLIVGIVALLISVLGLVALVDMLLGWIGNLVHLEGLSLKLILKFIYYPFTVILGVPVNEAKVAAGIIGERMILTEVVGYQDLATAIKTGAISMRTAVITAYSLCGFAHFASMAIFVGGISALVPERKRDLARVGIRALISAILATLMTGAVAGLFFTGKSMIF</sequence>
<dbReference type="AlphaFoldDB" id="A0A7C0VAJ8"/>
<keyword evidence="5 7" id="KW-1133">Transmembrane helix</keyword>
<dbReference type="InterPro" id="IPR011657">
    <property type="entry name" value="CNT_C_dom"/>
</dbReference>
<reference evidence="11" key="1">
    <citation type="journal article" date="2020" name="mSystems">
        <title>Genome- and Community-Level Interaction Insights into Carbon Utilization and Element Cycling Functions of Hydrothermarchaeota in Hydrothermal Sediment.</title>
        <authorList>
            <person name="Zhou Z."/>
            <person name="Liu Y."/>
            <person name="Xu W."/>
            <person name="Pan J."/>
            <person name="Luo Z.H."/>
            <person name="Li M."/>
        </authorList>
    </citation>
    <scope>NUCLEOTIDE SEQUENCE [LARGE SCALE GENOMIC DNA]</scope>
    <source>
        <strain evidence="11">HyVt-102</strain>
    </source>
</reference>
<feature type="domain" description="Concentrative nucleoside transporter N-terminal" evidence="8">
    <location>
        <begin position="8"/>
        <end position="81"/>
    </location>
</feature>
<proteinExistence type="inferred from homology"/>
<evidence type="ECO:0000256" key="4">
    <source>
        <dbReference type="ARBA" id="ARBA00022692"/>
    </source>
</evidence>
<gene>
    <name evidence="11" type="ORF">ENF18_04610</name>
</gene>
<keyword evidence="6 7" id="KW-0472">Membrane</keyword>
<dbReference type="Pfam" id="PF01773">
    <property type="entry name" value="Nucleos_tra2_N"/>
    <property type="match status" value="1"/>
</dbReference>
<keyword evidence="3" id="KW-1003">Cell membrane</keyword>
<feature type="transmembrane region" description="Helical" evidence="7">
    <location>
        <begin position="356"/>
        <end position="381"/>
    </location>
</feature>
<dbReference type="InterPro" id="IPR008276">
    <property type="entry name" value="C_nuclsd_transpt"/>
</dbReference>
<comment type="subcellular location">
    <subcellularLocation>
        <location evidence="1">Cell membrane</location>
        <topology evidence="1">Multi-pass membrane protein</topology>
    </subcellularLocation>
</comment>
<feature type="transmembrane region" description="Helical" evidence="7">
    <location>
        <begin position="393"/>
        <end position="414"/>
    </location>
</feature>
<comment type="caution">
    <text evidence="11">The sequence shown here is derived from an EMBL/GenBank/DDBJ whole genome shotgun (WGS) entry which is preliminary data.</text>
</comment>
<feature type="transmembrane region" description="Helical" evidence="7">
    <location>
        <begin position="90"/>
        <end position="116"/>
    </location>
</feature>
<evidence type="ECO:0000259" key="8">
    <source>
        <dbReference type="Pfam" id="PF01773"/>
    </source>
</evidence>
<dbReference type="EMBL" id="DQWE01000220">
    <property type="protein sequence ID" value="HDI83056.1"/>
    <property type="molecule type" value="Genomic_DNA"/>
</dbReference>
<dbReference type="PANTHER" id="PTHR10590:SF4">
    <property type="entry name" value="SOLUTE CARRIER FAMILY 28 MEMBER 3"/>
    <property type="match status" value="1"/>
</dbReference>
<protein>
    <submittedName>
        <fullName evidence="11">Nucleoside transporter</fullName>
    </submittedName>
</protein>
<feature type="transmembrane region" description="Helical" evidence="7">
    <location>
        <begin position="6"/>
        <end position="22"/>
    </location>
</feature>
<organism evidence="11">
    <name type="scientific">candidate division WOR-3 bacterium</name>
    <dbReference type="NCBI Taxonomy" id="2052148"/>
    <lineage>
        <taxon>Bacteria</taxon>
        <taxon>Bacteria division WOR-3</taxon>
    </lineage>
</organism>
<feature type="transmembrane region" description="Helical" evidence="7">
    <location>
        <begin position="170"/>
        <end position="191"/>
    </location>
</feature>
<evidence type="ECO:0000259" key="9">
    <source>
        <dbReference type="Pfam" id="PF07662"/>
    </source>
</evidence>
<dbReference type="Proteomes" id="UP000885847">
    <property type="component" value="Unassembled WGS sequence"/>
</dbReference>
<feature type="transmembrane region" description="Helical" evidence="7">
    <location>
        <begin position="29"/>
        <end position="49"/>
    </location>
</feature>
<dbReference type="GO" id="GO:0005415">
    <property type="term" value="F:nucleoside:sodium symporter activity"/>
    <property type="evidence" value="ECO:0007669"/>
    <property type="project" value="TreeGrafter"/>
</dbReference>
<dbReference type="Pfam" id="PF07662">
    <property type="entry name" value="Nucleos_tra2_C"/>
    <property type="match status" value="1"/>
</dbReference>